<dbReference type="InterPro" id="IPR052721">
    <property type="entry name" value="ET_Amicyanin"/>
</dbReference>
<accession>D2SAL5</accession>
<dbReference type="PANTHER" id="PTHR36507">
    <property type="entry name" value="BLL1555 PROTEIN"/>
    <property type="match status" value="1"/>
</dbReference>
<name>D2SAL5_GEOOG</name>
<dbReference type="HOGENOM" id="CLU_743469_0_0_11"/>
<reference evidence="2" key="2">
    <citation type="submission" date="2010-01" db="EMBL/GenBank/DDBJ databases">
        <title>The complete genome of Geodermatophilus obscurus DSM 43160.</title>
        <authorList>
            <consortium name="US DOE Joint Genome Institute (JGI-PGF)"/>
            <person name="Lucas S."/>
            <person name="Copeland A."/>
            <person name="Lapidus A."/>
            <person name="Glavina del Rio T."/>
            <person name="Dalin E."/>
            <person name="Tice H."/>
            <person name="Bruce D."/>
            <person name="Goodwin L."/>
            <person name="Pitluck S."/>
            <person name="Kyrpides N."/>
            <person name="Mavromatis K."/>
            <person name="Ivanova N."/>
            <person name="Munk A.C."/>
            <person name="Brettin T."/>
            <person name="Detter J.C."/>
            <person name="Han C."/>
            <person name="Larimer F."/>
            <person name="Land M."/>
            <person name="Hauser L."/>
            <person name="Markowitz V."/>
            <person name="Cheng J.-F."/>
            <person name="Hugenholtz P."/>
            <person name="Woyke T."/>
            <person name="Wu D."/>
            <person name="Jando M."/>
            <person name="Schneider S."/>
            <person name="Klenk H.-P."/>
            <person name="Eisen J.A."/>
        </authorList>
    </citation>
    <scope>NUCLEOTIDE SEQUENCE [LARGE SCALE GENOMIC DNA]</scope>
    <source>
        <strain evidence="2">ATCC 25078 / DSM 43160 / JCM 3152 / KCC A-0152 / KCTC 9177 / NBRC 13315 / NRRL B-3577 / G-20</strain>
    </source>
</reference>
<keyword evidence="2" id="KW-1185">Reference proteome</keyword>
<organism evidence="1 2">
    <name type="scientific">Geodermatophilus obscurus (strain ATCC 25078 / DSM 43160 / JCM 3152 / CCUG 61914 / KCC A-0152 / KCTC 9177 / NBRC 13315 / NRRL B-3577 / G-20)</name>
    <dbReference type="NCBI Taxonomy" id="526225"/>
    <lineage>
        <taxon>Bacteria</taxon>
        <taxon>Bacillati</taxon>
        <taxon>Actinomycetota</taxon>
        <taxon>Actinomycetes</taxon>
        <taxon>Geodermatophilales</taxon>
        <taxon>Geodermatophilaceae</taxon>
        <taxon>Geodermatophilus</taxon>
    </lineage>
</organism>
<gene>
    <name evidence="1" type="ordered locus">Gobs_1195</name>
</gene>
<evidence type="ECO:0000313" key="2">
    <source>
        <dbReference type="Proteomes" id="UP000001382"/>
    </source>
</evidence>
<dbReference type="RefSeq" id="WP_012947385.1">
    <property type="nucleotide sequence ID" value="NC_013757.1"/>
</dbReference>
<dbReference type="InterPro" id="IPR008972">
    <property type="entry name" value="Cupredoxin"/>
</dbReference>
<dbReference type="AlphaFoldDB" id="D2SAL5"/>
<sequence length="372" mass="41653">MSKTVIVDIRFDRFPEVTVPPGTYVVWRNLDPHAHSAETRREDPDYFNAGAMLPGHTSSPISFDEPGQFDYLCRFHTDMVGRITVAQGANIGRHAGPVEPLGDDHGHGHGLHHYHGFVTGGRSADRLYMSHTPVLADARHNYQVILQGRFEDPAQGETYEELRRSDYGHGVVQIFHDHMSMPDIGNGTVKLLPDASVSYYPGGQQRTIPGLESGVRIALDQVIHFHQFDTEADHPHELTYLMYGDQADVFIDHLINRAPSFHSVAKLSSAPPGWVGSSGAVEFTVPGRSMRDVPNRLLDRVSIVDNSFHLFWLLPPGFLERQAQDPLIRRGLPPGVPHPHDIRLATGETARIEIERFLHFDIRLLNYGVLIV</sequence>
<dbReference type="KEGG" id="gob:Gobs_1195"/>
<dbReference type="eggNOG" id="COG3794">
    <property type="taxonomic scope" value="Bacteria"/>
</dbReference>
<dbReference type="SUPFAM" id="SSF49503">
    <property type="entry name" value="Cupredoxins"/>
    <property type="match status" value="1"/>
</dbReference>
<dbReference type="Proteomes" id="UP000001382">
    <property type="component" value="Chromosome"/>
</dbReference>
<dbReference type="EMBL" id="CP001867">
    <property type="protein sequence ID" value="ADB73944.1"/>
    <property type="molecule type" value="Genomic_DNA"/>
</dbReference>
<protein>
    <recommendedName>
        <fullName evidence="3">Plastocyanin</fullName>
    </recommendedName>
</protein>
<dbReference type="Gene3D" id="2.60.40.420">
    <property type="entry name" value="Cupredoxins - blue copper proteins"/>
    <property type="match status" value="1"/>
</dbReference>
<evidence type="ECO:0008006" key="3">
    <source>
        <dbReference type="Google" id="ProtNLM"/>
    </source>
</evidence>
<proteinExistence type="predicted"/>
<reference evidence="1 2" key="1">
    <citation type="journal article" date="2010" name="Stand. Genomic Sci.">
        <title>Complete genome sequence of Geodermatophilus obscurus type strain (G-20).</title>
        <authorList>
            <person name="Ivanova N."/>
            <person name="Sikorski J."/>
            <person name="Jando M."/>
            <person name="Munk C."/>
            <person name="Lapidus A."/>
            <person name="Glavina Del Rio T."/>
            <person name="Copeland A."/>
            <person name="Tice H."/>
            <person name="Cheng J.-F."/>
            <person name="Lucas S."/>
            <person name="Chen F."/>
            <person name="Nolan M."/>
            <person name="Bruce D."/>
            <person name="Goodwin L."/>
            <person name="Pitluck S."/>
            <person name="Mavromatis K."/>
            <person name="Mikhailova N."/>
            <person name="Pati A."/>
            <person name="Chen A."/>
            <person name="Palaniappan K."/>
            <person name="Land M."/>
            <person name="Hauser L."/>
            <person name="Chang Y.-J."/>
            <person name="Jeffries C.D."/>
            <person name="Meincke L."/>
            <person name="Brettin T."/>
            <person name="Detter J.C."/>
            <person name="Detter J.C."/>
            <person name="Rohde M."/>
            <person name="Goeker M."/>
            <person name="Bristow J."/>
            <person name="Eisen J.A."/>
            <person name="Markowitz V."/>
            <person name="Hugenholtz P."/>
            <person name="Kyrpides N.C."/>
            <person name="Klenk H.-P."/>
        </authorList>
    </citation>
    <scope>NUCLEOTIDE SEQUENCE [LARGE SCALE GENOMIC DNA]</scope>
    <source>
        <strain evidence="2">ATCC 25078 / DSM 43160 / JCM 3152 / KCC A-0152 / KCTC 9177 / NBRC 13315 / NRRL B-3577 / G-20</strain>
    </source>
</reference>
<dbReference type="PANTHER" id="PTHR36507:SF1">
    <property type="entry name" value="BLL1555 PROTEIN"/>
    <property type="match status" value="1"/>
</dbReference>
<evidence type="ECO:0000313" key="1">
    <source>
        <dbReference type="EMBL" id="ADB73944.1"/>
    </source>
</evidence>